<organism evidence="3 4">
    <name type="scientific">Olea europaea subsp. europaea</name>
    <dbReference type="NCBI Taxonomy" id="158383"/>
    <lineage>
        <taxon>Eukaryota</taxon>
        <taxon>Viridiplantae</taxon>
        <taxon>Streptophyta</taxon>
        <taxon>Embryophyta</taxon>
        <taxon>Tracheophyta</taxon>
        <taxon>Spermatophyta</taxon>
        <taxon>Magnoliopsida</taxon>
        <taxon>eudicotyledons</taxon>
        <taxon>Gunneridae</taxon>
        <taxon>Pentapetalae</taxon>
        <taxon>asterids</taxon>
        <taxon>lamiids</taxon>
        <taxon>Lamiales</taxon>
        <taxon>Oleaceae</taxon>
        <taxon>Oleeae</taxon>
        <taxon>Olea</taxon>
    </lineage>
</organism>
<feature type="domain" description="TORTIFOLIA1/SINE1-2 N-terminal" evidence="2">
    <location>
        <begin position="15"/>
        <end position="290"/>
    </location>
</feature>
<reference evidence="3 4" key="1">
    <citation type="submission" date="2019-12" db="EMBL/GenBank/DDBJ databases">
        <authorList>
            <person name="Alioto T."/>
            <person name="Alioto T."/>
            <person name="Gomez Garrido J."/>
        </authorList>
    </citation>
    <scope>NUCLEOTIDE SEQUENCE [LARGE SCALE GENOMIC DNA]</scope>
</reference>
<sequence>MSAFNSKKQSQSQAHDLKHRVLTCLHKLSDRDTHSAAASELESIARSLSTDTLPPFLSSISATDSSDKSPVRRQCLRLISVLSEHHGNSISPYLSKLLTAIVRRLRDPDSSVRSACVSASLSLSSHVTAPSFASITKPFLESLFREQDFNTQTGAALCLVSIIEGSQNPDSGSLKRLLPRFEKLAKCESFKAKAALLTLMGSVVELNGVLSSSGKNLIKNLVMCFVEFVSSEDWAARKAAAEALIKIAGAEKYALSEYKSSCLKTFEAKRFDKVKAVRETMNQMIDAWKEIPDLSDEVLPPAESQVSSKESPSDGRFPPGSKTSCTVSSTAPVLRKRDPFDNSVDRTPSTDGSSGTTARKRSPLGGNDRKTGPAIFRKLDHKKPSDWKVQIVSDSSGITVSEDNPLNRGERVLKTVEEERNKFTNPEIKGALFNENSDEKKQKFGIFKPGSLVMPCDDKNFVIGNETGELCRHQRECEDLSLIRKQLVQIENQQSNLLDILQKFIGSSHIGMRSLETRVHGLELALDEISFDLAVSTGRMSRNNAAGATCCKLPGAEFLSSKLWKKREGRFSTSPFSIFDGNASAAGVYRIPDKNGDPEGFKLENRRYRLQGDRGFIVNPLAEIPRRSLQIPEVSEMGAARNIAA</sequence>
<protein>
    <submittedName>
        <fullName evidence="3">Microtubule-associated tortifolia1</fullName>
    </submittedName>
</protein>
<dbReference type="GO" id="GO:0008017">
    <property type="term" value="F:microtubule binding"/>
    <property type="evidence" value="ECO:0007669"/>
    <property type="project" value="InterPro"/>
</dbReference>
<dbReference type="AlphaFoldDB" id="A0A8S0V8I7"/>
<keyword evidence="4" id="KW-1185">Reference proteome</keyword>
<dbReference type="Gramene" id="OE9A030660T2">
    <property type="protein sequence ID" value="OE9A030660C2"/>
    <property type="gene ID" value="OE9A030660"/>
</dbReference>
<feature type="compositionally biased region" description="Basic and acidic residues" evidence="1">
    <location>
        <begin position="335"/>
        <end position="344"/>
    </location>
</feature>
<evidence type="ECO:0000259" key="2">
    <source>
        <dbReference type="Pfam" id="PF24714"/>
    </source>
</evidence>
<dbReference type="PANTHER" id="PTHR31355">
    <property type="entry name" value="MICROTUBULE-ASSOCIATED PROTEIN TORTIFOLIA1"/>
    <property type="match status" value="1"/>
</dbReference>
<dbReference type="OrthoDB" id="1904066at2759"/>
<dbReference type="PANTHER" id="PTHR31355:SF8">
    <property type="entry name" value="TORTIFOLIA1-LIKE PROTEIN 3"/>
    <property type="match status" value="1"/>
</dbReference>
<dbReference type="Gramene" id="OE9A030660T1">
    <property type="protein sequence ID" value="OE9A030660C1"/>
    <property type="gene ID" value="OE9A030660"/>
</dbReference>
<evidence type="ECO:0000313" key="4">
    <source>
        <dbReference type="Proteomes" id="UP000594638"/>
    </source>
</evidence>
<dbReference type="GO" id="GO:0005874">
    <property type="term" value="C:microtubule"/>
    <property type="evidence" value="ECO:0007669"/>
    <property type="project" value="InterPro"/>
</dbReference>
<dbReference type="EMBL" id="CACTIH010009161">
    <property type="protein sequence ID" value="CAA3026471.1"/>
    <property type="molecule type" value="Genomic_DNA"/>
</dbReference>
<dbReference type="Gene3D" id="1.25.10.10">
    <property type="entry name" value="Leucine-rich Repeat Variant"/>
    <property type="match status" value="1"/>
</dbReference>
<feature type="compositionally biased region" description="Polar residues" evidence="1">
    <location>
        <begin position="345"/>
        <end position="357"/>
    </location>
</feature>
<proteinExistence type="predicted"/>
<dbReference type="InterPro" id="IPR016024">
    <property type="entry name" value="ARM-type_fold"/>
</dbReference>
<dbReference type="FunFam" id="1.25.10.10:FF:000549">
    <property type="entry name" value="ARM repeat superfamily protein"/>
    <property type="match status" value="1"/>
</dbReference>
<evidence type="ECO:0000313" key="3">
    <source>
        <dbReference type="EMBL" id="CAA3026471.1"/>
    </source>
</evidence>
<name>A0A8S0V8I7_OLEEU</name>
<dbReference type="Proteomes" id="UP000594638">
    <property type="component" value="Unassembled WGS sequence"/>
</dbReference>
<feature type="region of interest" description="Disordered" evidence="1">
    <location>
        <begin position="299"/>
        <end position="373"/>
    </location>
</feature>
<dbReference type="InterPro" id="IPR033337">
    <property type="entry name" value="TORTIFOLIA1/SINE1-2"/>
</dbReference>
<comment type="caution">
    <text evidence="3">The sequence shown here is derived from an EMBL/GenBank/DDBJ whole genome shotgun (WGS) entry which is preliminary data.</text>
</comment>
<accession>A0A8S0V8I7</accession>
<dbReference type="SUPFAM" id="SSF48371">
    <property type="entry name" value="ARM repeat"/>
    <property type="match status" value="1"/>
</dbReference>
<dbReference type="InterPro" id="IPR057600">
    <property type="entry name" value="TORTIFOLIA1/SINE1-2_N"/>
</dbReference>
<evidence type="ECO:0000256" key="1">
    <source>
        <dbReference type="SAM" id="MobiDB-lite"/>
    </source>
</evidence>
<feature type="compositionally biased region" description="Polar residues" evidence="1">
    <location>
        <begin position="321"/>
        <end position="331"/>
    </location>
</feature>
<gene>
    <name evidence="3" type="ORF">OLEA9_A030660</name>
</gene>
<dbReference type="Pfam" id="PF24714">
    <property type="entry name" value="TOR1L1_N"/>
    <property type="match status" value="1"/>
</dbReference>
<dbReference type="InterPro" id="IPR011989">
    <property type="entry name" value="ARM-like"/>
</dbReference>